<organism evidence="4 5">
    <name type="scientific">Stenotrophomonas nematodicola</name>
    <dbReference type="NCBI Taxonomy" id="2656746"/>
    <lineage>
        <taxon>Bacteria</taxon>
        <taxon>Pseudomonadati</taxon>
        <taxon>Pseudomonadota</taxon>
        <taxon>Gammaproteobacteria</taxon>
        <taxon>Lysobacterales</taxon>
        <taxon>Lysobacteraceae</taxon>
        <taxon>Stenotrophomonas</taxon>
    </lineage>
</organism>
<dbReference type="NCBIfam" id="NF038308">
    <property type="entry name" value="RNA_repair_RtcR"/>
    <property type="match status" value="1"/>
</dbReference>
<dbReference type="Pfam" id="PF00158">
    <property type="entry name" value="Sigma54_activat"/>
    <property type="match status" value="1"/>
</dbReference>
<dbReference type="InterPro" id="IPR017183">
    <property type="entry name" value="Sigma54_dep_tscrpt_act_RtcR"/>
</dbReference>
<protein>
    <submittedName>
        <fullName evidence="4">RNA repair transcriptional activator RtcR</fullName>
    </submittedName>
</protein>
<keyword evidence="2" id="KW-0067">ATP-binding</keyword>
<evidence type="ECO:0000256" key="1">
    <source>
        <dbReference type="ARBA" id="ARBA00022741"/>
    </source>
</evidence>
<dbReference type="Gene3D" id="3.40.50.300">
    <property type="entry name" value="P-loop containing nucleotide triphosphate hydrolases"/>
    <property type="match status" value="1"/>
</dbReference>
<keyword evidence="5" id="KW-1185">Reference proteome</keyword>
<dbReference type="PANTHER" id="PTHR32071:SF14">
    <property type="entry name" value="TRANSCRIPTIONAL REGULATORY PROTEIN RTCR"/>
    <property type="match status" value="1"/>
</dbReference>
<proteinExistence type="predicted"/>
<accession>A0ABW7CXC4</accession>
<dbReference type="SUPFAM" id="SSF52540">
    <property type="entry name" value="P-loop containing nucleoside triphosphate hydrolases"/>
    <property type="match status" value="1"/>
</dbReference>
<dbReference type="InterPro" id="IPR002078">
    <property type="entry name" value="Sigma_54_int"/>
</dbReference>
<dbReference type="Pfam" id="PF06956">
    <property type="entry name" value="RtcR"/>
    <property type="match status" value="1"/>
</dbReference>
<sequence>MAKRQVVFGMLGTQLDAGSGPGRWQKWRPTVALGMHEDFVPDRVELLLDERRFGKLAAQVREDLALTAPEMAVHVHDTYMADPWEFEGVYACLHDFLAGYPFQPDEEDYYIHITTGTHVSQICWFLLAESRHFPGRLLQTSPPRKQNAGAAGTYAVIDLDLSRYDHIAQRFARQQLLDRDLLKGGIATRNGAFNRMIEQIETVATRSRAPMLLMGPTGAGKSQLAKRVFALKKLKHQLPGRFVEVNCATLRGDGAMSTLFGHTKGAYTGASADRAGLLRSADKGLLFLDEIGELGQDEQAMLLRALEEKRFLPVGSDREVESDFQLIAGTNRDLQAAVRQGRFREDLLARLNLWTYALPGLAQRSEDIEPNLEFELERWSREQHERVRFNVEARTRYLAFATSAEATWRGNFRDLGASLMRLATLATAGRIQIEGVEEEITRLRAQWHDGTTASPLDALLGEAVNGLDRFDRVQLEDVVRVCARSASLSAAGRELFAVSRAQRASTNDADRLRKYLAKFGLDWEQVRGAARAVDTA</sequence>
<evidence type="ECO:0000313" key="4">
    <source>
        <dbReference type="EMBL" id="MFG6109453.1"/>
    </source>
</evidence>
<reference evidence="4 5" key="1">
    <citation type="submission" date="2024-09" db="EMBL/GenBank/DDBJ databases">
        <authorList>
            <consortium name="All-Russian atlas of soil microorganisms"/>
            <consortium name="as a basis for the search for new antimicrobial producers and enzymes with unique properties"/>
            <person name="Sokolova E.A."/>
            <person name="Voronina E.N."/>
        </authorList>
    </citation>
    <scope>NUCLEOTIDE SEQUENCE [LARGE SCALE GENOMIC DNA]</scope>
    <source>
        <strain evidence="4 5">AF-22b-331.1</strain>
    </source>
</reference>
<dbReference type="EMBL" id="JBHGCJ010000006">
    <property type="protein sequence ID" value="MFG6109453.1"/>
    <property type="molecule type" value="Genomic_DNA"/>
</dbReference>
<evidence type="ECO:0000256" key="2">
    <source>
        <dbReference type="ARBA" id="ARBA00022840"/>
    </source>
</evidence>
<gene>
    <name evidence="4" type="primary">rtcR</name>
    <name evidence="4" type="ORF">ACEU0G_003465</name>
</gene>
<dbReference type="PIRSF" id="PIRSF037354">
    <property type="entry name" value="Txn_actvtr_RtcR"/>
    <property type="match status" value="1"/>
</dbReference>
<dbReference type="Proteomes" id="UP001605261">
    <property type="component" value="Unassembled WGS sequence"/>
</dbReference>
<evidence type="ECO:0000313" key="5">
    <source>
        <dbReference type="Proteomes" id="UP001605261"/>
    </source>
</evidence>
<evidence type="ECO:0000259" key="3">
    <source>
        <dbReference type="PROSITE" id="PS50045"/>
    </source>
</evidence>
<keyword evidence="1" id="KW-0547">Nucleotide-binding</keyword>
<dbReference type="InterPro" id="IPR009715">
    <property type="entry name" value="RtcR"/>
</dbReference>
<name>A0ABW7CXC4_9GAMM</name>
<dbReference type="Gene3D" id="1.10.8.60">
    <property type="match status" value="1"/>
</dbReference>
<feature type="domain" description="Sigma-54 factor interaction" evidence="3">
    <location>
        <begin position="186"/>
        <end position="424"/>
    </location>
</feature>
<dbReference type="InterPro" id="IPR003593">
    <property type="entry name" value="AAA+_ATPase"/>
</dbReference>
<dbReference type="RefSeq" id="WP_394163115.1">
    <property type="nucleotide sequence ID" value="NZ_JBHGCJ010000006.1"/>
</dbReference>
<dbReference type="PANTHER" id="PTHR32071">
    <property type="entry name" value="TRANSCRIPTIONAL REGULATORY PROTEIN"/>
    <property type="match status" value="1"/>
</dbReference>
<dbReference type="CDD" id="cd00009">
    <property type="entry name" value="AAA"/>
    <property type="match status" value="1"/>
</dbReference>
<dbReference type="SMART" id="SM00382">
    <property type="entry name" value="AAA"/>
    <property type="match status" value="1"/>
</dbReference>
<comment type="caution">
    <text evidence="4">The sequence shown here is derived from an EMBL/GenBank/DDBJ whole genome shotgun (WGS) entry which is preliminary data.</text>
</comment>
<dbReference type="PROSITE" id="PS50045">
    <property type="entry name" value="SIGMA54_INTERACT_4"/>
    <property type="match status" value="1"/>
</dbReference>
<dbReference type="InterPro" id="IPR027417">
    <property type="entry name" value="P-loop_NTPase"/>
</dbReference>